<dbReference type="Pfam" id="PF13414">
    <property type="entry name" value="TPR_11"/>
    <property type="match status" value="2"/>
</dbReference>
<dbReference type="AlphaFoldDB" id="B9XA99"/>
<feature type="transmembrane region" description="Helical" evidence="4">
    <location>
        <begin position="430"/>
        <end position="447"/>
    </location>
</feature>
<feature type="repeat" description="TPR" evidence="3">
    <location>
        <begin position="573"/>
        <end position="606"/>
    </location>
</feature>
<evidence type="ECO:0000256" key="1">
    <source>
        <dbReference type="ARBA" id="ARBA00022737"/>
    </source>
</evidence>
<feature type="transmembrane region" description="Helical" evidence="4">
    <location>
        <begin position="141"/>
        <end position="159"/>
    </location>
</feature>
<dbReference type="Proteomes" id="UP000003688">
    <property type="component" value="Unassembled WGS sequence"/>
</dbReference>
<feature type="repeat" description="TPR" evidence="3">
    <location>
        <begin position="675"/>
        <end position="708"/>
    </location>
</feature>
<feature type="transmembrane region" description="Helical" evidence="4">
    <location>
        <begin position="223"/>
        <end position="252"/>
    </location>
</feature>
<feature type="transmembrane region" description="Helical" evidence="4">
    <location>
        <begin position="57"/>
        <end position="74"/>
    </location>
</feature>
<name>B9XA99_PEDPL</name>
<keyword evidence="4" id="KW-0472">Membrane</keyword>
<dbReference type="SUPFAM" id="SSF48452">
    <property type="entry name" value="TPR-like"/>
    <property type="match status" value="1"/>
</dbReference>
<dbReference type="InterPro" id="IPR019734">
    <property type="entry name" value="TPR_rpt"/>
</dbReference>
<keyword evidence="4" id="KW-0812">Transmembrane</keyword>
<evidence type="ECO:0000256" key="3">
    <source>
        <dbReference type="PROSITE-ProRule" id="PRU00339"/>
    </source>
</evidence>
<dbReference type="STRING" id="320771.Cflav_PD6075"/>
<feature type="transmembrane region" description="Helical" evidence="4">
    <location>
        <begin position="400"/>
        <end position="418"/>
    </location>
</feature>
<protein>
    <submittedName>
        <fullName evidence="5">Tetratricopeptide TPR_2 repeat protein</fullName>
    </submittedName>
</protein>
<accession>B9XA99</accession>
<dbReference type="PANTHER" id="PTHR44227">
    <property type="match status" value="1"/>
</dbReference>
<dbReference type="SMART" id="SM00028">
    <property type="entry name" value="TPR"/>
    <property type="match status" value="7"/>
</dbReference>
<dbReference type="PROSITE" id="PS50005">
    <property type="entry name" value="TPR"/>
    <property type="match status" value="7"/>
</dbReference>
<dbReference type="InterPro" id="IPR011990">
    <property type="entry name" value="TPR-like_helical_dom_sf"/>
</dbReference>
<proteinExistence type="predicted"/>
<feature type="repeat" description="TPR" evidence="3">
    <location>
        <begin position="471"/>
        <end position="504"/>
    </location>
</feature>
<feature type="transmembrane region" description="Helical" evidence="4">
    <location>
        <begin position="343"/>
        <end position="365"/>
    </location>
</feature>
<dbReference type="Pfam" id="PF13432">
    <property type="entry name" value="TPR_16"/>
    <property type="match status" value="1"/>
</dbReference>
<dbReference type="PANTHER" id="PTHR44227:SF3">
    <property type="entry name" value="PROTEIN O-MANNOSYL-TRANSFERASE TMTC4"/>
    <property type="match status" value="1"/>
</dbReference>
<comment type="caution">
    <text evidence="5">The sequence shown here is derived from an EMBL/GenBank/DDBJ whole genome shotgun (WGS) entry which is preliminary data.</text>
</comment>
<dbReference type="Gene3D" id="1.25.40.10">
    <property type="entry name" value="Tetratricopeptide repeat domain"/>
    <property type="match status" value="4"/>
</dbReference>
<feature type="repeat" description="TPR" evidence="3">
    <location>
        <begin position="641"/>
        <end position="674"/>
    </location>
</feature>
<evidence type="ECO:0000256" key="2">
    <source>
        <dbReference type="ARBA" id="ARBA00022803"/>
    </source>
</evidence>
<feature type="repeat" description="TPR" evidence="3">
    <location>
        <begin position="539"/>
        <end position="572"/>
    </location>
</feature>
<dbReference type="EMBL" id="ABOX02000001">
    <property type="protein sequence ID" value="EEF63440.1"/>
    <property type="molecule type" value="Genomic_DNA"/>
</dbReference>
<gene>
    <name evidence="5" type="ORF">Cflav_PD6075</name>
</gene>
<keyword evidence="4" id="KW-1133">Transmembrane helix</keyword>
<keyword evidence="1" id="KW-0677">Repeat</keyword>
<feature type="repeat" description="TPR" evidence="3">
    <location>
        <begin position="505"/>
        <end position="538"/>
    </location>
</feature>
<organism evidence="5 6">
    <name type="scientific">Pedosphaera parvula (strain Ellin514)</name>
    <dbReference type="NCBI Taxonomy" id="320771"/>
    <lineage>
        <taxon>Bacteria</taxon>
        <taxon>Pseudomonadati</taxon>
        <taxon>Verrucomicrobiota</taxon>
        <taxon>Pedosphaerae</taxon>
        <taxon>Pedosphaerales</taxon>
        <taxon>Pedosphaeraceae</taxon>
        <taxon>Pedosphaera</taxon>
    </lineage>
</organism>
<evidence type="ECO:0000256" key="4">
    <source>
        <dbReference type="SAM" id="Phobius"/>
    </source>
</evidence>
<feature type="transmembrane region" description="Helical" evidence="4">
    <location>
        <begin position="372"/>
        <end position="394"/>
    </location>
</feature>
<evidence type="ECO:0000313" key="6">
    <source>
        <dbReference type="Proteomes" id="UP000003688"/>
    </source>
</evidence>
<sequence length="718" mass="80705">MLAHLISEGGLSLSEFPNGRVCRFGLVRCRSCQGAGFIPRIPAMAGKEKIQSESATILPWIFVALTAITLLLYMPSLKGDFVNYDDPDYVTANVEVQKGLTGESIRWAFTTGHASNWHPLTWLSHMVDYQLYELKPAGHHATNLILHTANVLLLFWVLWRSTKNVWPSAVVAALFAWHPLHVESVAWISERKDVLSAFFWLLTMWAYAEHVRGLKESGKKTMLFYGLSLMTFALGLLSKPMLVTLPFVLLLLDYWPLNRLSLESKSAWPRLMVEKVPFFLLAFADSVTTFLVQKKGGAVSSLESIALGERIANAFVSYLRYVGKMVWPENLSILYPHPHPAKWPILLVIASVVFVLGMSAAAVVWGRKQRYLFVGWFWFLGTMVPVIGLVQVGIQAMADRYSYIPHIGLFIVLAWGVPEMLASWKQRMEVLVLTTTMALIACLALTLNQEKYWCDSVTLFTHATRVTKNNYLAYNNLGHWLDNQGKPDEALANYQKSIEINPNYDEAQNNIGYVLAKKGKPEEAIPYYFSSLRLNPNRAEVHNNLGNAYADLGKLDEAIREYQAALKINTNYAEAYNGIGISLAKKGDLAGATRWLSDAIRLNPKNVSSHSNLGNVYAMQGKFDLAAIEYKLVLKQNPDDALTHNNLANLLSEQGKLDEAIGEYRSALKLKADNPEANYNLGLALLRQNKRDEARQHFNEALRLRPNYPEAQRQLGGL</sequence>
<reference evidence="5 6" key="1">
    <citation type="journal article" date="2011" name="J. Bacteriol.">
        <title>Genome sequence of 'Pedosphaera parvula' Ellin514, an aerobic Verrucomicrobial isolate from pasture soil.</title>
        <authorList>
            <person name="Kant R."/>
            <person name="van Passel M.W."/>
            <person name="Sangwan P."/>
            <person name="Palva A."/>
            <person name="Lucas S."/>
            <person name="Copeland A."/>
            <person name="Lapidus A."/>
            <person name="Glavina Del Rio T."/>
            <person name="Dalin E."/>
            <person name="Tice H."/>
            <person name="Bruce D."/>
            <person name="Goodwin L."/>
            <person name="Pitluck S."/>
            <person name="Chertkov O."/>
            <person name="Larimer F.W."/>
            <person name="Land M.L."/>
            <person name="Hauser L."/>
            <person name="Brettin T.S."/>
            <person name="Detter J.C."/>
            <person name="Han S."/>
            <person name="de Vos W.M."/>
            <person name="Janssen P.H."/>
            <person name="Smidt H."/>
        </authorList>
    </citation>
    <scope>NUCLEOTIDE SEQUENCE [LARGE SCALE GENOMIC DNA]</scope>
    <source>
        <strain evidence="5 6">Ellin514</strain>
    </source>
</reference>
<feature type="repeat" description="TPR" evidence="3">
    <location>
        <begin position="607"/>
        <end position="640"/>
    </location>
</feature>
<dbReference type="PROSITE" id="PS50293">
    <property type="entry name" value="TPR_REGION"/>
    <property type="match status" value="3"/>
</dbReference>
<dbReference type="InterPro" id="IPR052346">
    <property type="entry name" value="O-mannosyl-transferase_TMTC"/>
</dbReference>
<keyword evidence="2 3" id="KW-0802">TPR repeat</keyword>
<keyword evidence="6" id="KW-1185">Reference proteome</keyword>
<evidence type="ECO:0000313" key="5">
    <source>
        <dbReference type="EMBL" id="EEF63440.1"/>
    </source>
</evidence>